<dbReference type="AlphaFoldDB" id="A0AAP2G113"/>
<feature type="signal peptide" evidence="1">
    <location>
        <begin position="1"/>
        <end position="18"/>
    </location>
</feature>
<dbReference type="SUPFAM" id="SSF51126">
    <property type="entry name" value="Pectin lyase-like"/>
    <property type="match status" value="1"/>
</dbReference>
<dbReference type="Proteomes" id="UP001319104">
    <property type="component" value="Unassembled WGS sequence"/>
</dbReference>
<sequence length="449" mass="48614">MKKSILKFWMMGALLAGAIACSDEQNPVVDPVEDDQDQSVEPTQDNMFGEVSGVWAANETYIVTGDIVIPEGESLTLEEGVTVIMDGDGRQGSSPEIVVRGSLYSYGTESNRVRITVAEDKRVPANHFAGLWGGISTTETVQDLVFEYTDIEFSGAPGEAHNPIVQEGEIDEGEPRYAIYMQDDGLTSNLILWHTRIAFSKDDAIRLNGAKTLIAHSIFELNGETGGEAMNAKSGTVGDFCFNLMYGVATNGLKVANSKGREPQADNYYYNNTIVNSGWRRAQSGRGGSLNFENGARGLSFNNLVVNSRYGLRMVPPDNQPDMANITFGHQFYYGDEEIIVEEFYPSNGTIGREGGQAIPASDVAGGVAENDPMFVNYQLGQGFNIEAAREGSSTAPLGNADFRLQAGSPALTGAYTGFEPRYASYEVNGKTYETPRPAEFFGAFGQGN</sequence>
<comment type="caution">
    <text evidence="2">The sequence shown here is derived from an EMBL/GenBank/DDBJ whole genome shotgun (WGS) entry which is preliminary data.</text>
</comment>
<dbReference type="PROSITE" id="PS51257">
    <property type="entry name" value="PROKAR_LIPOPROTEIN"/>
    <property type="match status" value="1"/>
</dbReference>
<name>A0AAP2G113_9BACT</name>
<reference evidence="2 3" key="1">
    <citation type="submission" date="2021-05" db="EMBL/GenBank/DDBJ databases">
        <authorList>
            <person name="Zhang Z.D."/>
            <person name="Osman G."/>
        </authorList>
    </citation>
    <scope>NUCLEOTIDE SEQUENCE [LARGE SCALE GENOMIC DNA]</scope>
    <source>
        <strain evidence="2 3">KCTC 32217</strain>
    </source>
</reference>
<gene>
    <name evidence="2" type="ORF">KI659_07460</name>
</gene>
<keyword evidence="1" id="KW-0732">Signal</keyword>
<evidence type="ECO:0008006" key="4">
    <source>
        <dbReference type="Google" id="ProtNLM"/>
    </source>
</evidence>
<accession>A0AAP2G113</accession>
<organism evidence="2 3">
    <name type="scientific">Litoribacter ruber</name>
    <dbReference type="NCBI Taxonomy" id="702568"/>
    <lineage>
        <taxon>Bacteria</taxon>
        <taxon>Pseudomonadati</taxon>
        <taxon>Bacteroidota</taxon>
        <taxon>Cytophagia</taxon>
        <taxon>Cytophagales</taxon>
        <taxon>Cyclobacteriaceae</taxon>
        <taxon>Litoribacter</taxon>
    </lineage>
</organism>
<dbReference type="EMBL" id="JAHCMY010000003">
    <property type="protein sequence ID" value="MBS9523849.1"/>
    <property type="molecule type" value="Genomic_DNA"/>
</dbReference>
<evidence type="ECO:0000313" key="2">
    <source>
        <dbReference type="EMBL" id="MBS9523849.1"/>
    </source>
</evidence>
<dbReference type="InterPro" id="IPR011050">
    <property type="entry name" value="Pectin_lyase_fold/virulence"/>
</dbReference>
<dbReference type="RefSeq" id="WP_213944731.1">
    <property type="nucleotide sequence ID" value="NZ_JAHCMY010000003.1"/>
</dbReference>
<evidence type="ECO:0000256" key="1">
    <source>
        <dbReference type="SAM" id="SignalP"/>
    </source>
</evidence>
<evidence type="ECO:0000313" key="3">
    <source>
        <dbReference type="Proteomes" id="UP001319104"/>
    </source>
</evidence>
<protein>
    <recommendedName>
        <fullName evidence="4">Right-handed parallel beta-helix repeat-containing protein</fullName>
    </recommendedName>
</protein>
<feature type="chain" id="PRO_5042934177" description="Right-handed parallel beta-helix repeat-containing protein" evidence="1">
    <location>
        <begin position="19"/>
        <end position="449"/>
    </location>
</feature>
<keyword evidence="3" id="KW-1185">Reference proteome</keyword>
<proteinExistence type="predicted"/>